<protein>
    <submittedName>
        <fullName evidence="1">Uncharacterized protein</fullName>
    </submittedName>
</protein>
<organism evidence="1 2">
    <name type="scientific">Caballeronia udeis</name>
    <dbReference type="NCBI Taxonomy" id="1232866"/>
    <lineage>
        <taxon>Bacteria</taxon>
        <taxon>Pseudomonadati</taxon>
        <taxon>Pseudomonadota</taxon>
        <taxon>Betaproteobacteria</taxon>
        <taxon>Burkholderiales</taxon>
        <taxon>Burkholderiaceae</taxon>
        <taxon>Caballeronia</taxon>
    </lineage>
</organism>
<evidence type="ECO:0000313" key="1">
    <source>
        <dbReference type="EMBL" id="SAL41893.1"/>
    </source>
</evidence>
<dbReference type="Proteomes" id="UP000054683">
    <property type="component" value="Unassembled WGS sequence"/>
</dbReference>
<gene>
    <name evidence="1" type="ORF">AWB69_04237</name>
</gene>
<proteinExistence type="predicted"/>
<accession>A0A158HD08</accession>
<reference evidence="1 2" key="1">
    <citation type="submission" date="2016-01" db="EMBL/GenBank/DDBJ databases">
        <authorList>
            <person name="Oliw E.H."/>
        </authorList>
    </citation>
    <scope>NUCLEOTIDE SEQUENCE [LARGE SCALE GENOMIC DNA]</scope>
    <source>
        <strain evidence="1">LMG 27134</strain>
    </source>
</reference>
<dbReference type="EMBL" id="FCOK02000028">
    <property type="protein sequence ID" value="SAL41893.1"/>
    <property type="molecule type" value="Genomic_DNA"/>
</dbReference>
<name>A0A158HD08_9BURK</name>
<sequence length="96" mass="10138">MSRETAMHQDVEVGDYLLTINVAPKCDPADAEKIDGFSVRVTVTRHDGTPVRGSTHAEDSGELTGAHGPYVTVADAVAHGEAWGRHFVARVLGGAV</sequence>
<evidence type="ECO:0000313" key="2">
    <source>
        <dbReference type="Proteomes" id="UP000054683"/>
    </source>
</evidence>
<dbReference type="AlphaFoldDB" id="A0A158HD08"/>